<comment type="caution">
    <text evidence="2">The sequence shown here is derived from an EMBL/GenBank/DDBJ whole genome shotgun (WGS) entry which is preliminary data.</text>
</comment>
<proteinExistence type="predicted"/>
<reference evidence="2" key="1">
    <citation type="submission" date="2013-05" db="EMBL/GenBank/DDBJ databases">
        <title>Genome assembly of Cystobacter fuscus DSM 2262.</title>
        <authorList>
            <person name="Sharma G."/>
            <person name="Khatri I."/>
            <person name="Kaur C."/>
            <person name="Mayilraj S."/>
            <person name="Subramanian S."/>
        </authorList>
    </citation>
    <scope>NUCLEOTIDE SEQUENCE [LARGE SCALE GENOMIC DNA]</scope>
    <source>
        <strain evidence="2">DSM 2262</strain>
    </source>
</reference>
<gene>
    <name evidence="2" type="ORF">D187_010481</name>
</gene>
<dbReference type="Proteomes" id="UP000011682">
    <property type="component" value="Unassembled WGS sequence"/>
</dbReference>
<feature type="compositionally biased region" description="Polar residues" evidence="1">
    <location>
        <begin position="8"/>
        <end position="26"/>
    </location>
</feature>
<accession>S9PHG6</accession>
<evidence type="ECO:0000313" key="3">
    <source>
        <dbReference type="Proteomes" id="UP000011682"/>
    </source>
</evidence>
<protein>
    <submittedName>
        <fullName evidence="2">Uncharacterized protein</fullName>
    </submittedName>
</protein>
<dbReference type="RefSeq" id="WP_002626732.1">
    <property type="nucleotide sequence ID" value="NZ_ANAH02000009.1"/>
</dbReference>
<keyword evidence="3" id="KW-1185">Reference proteome</keyword>
<evidence type="ECO:0000256" key="1">
    <source>
        <dbReference type="SAM" id="MobiDB-lite"/>
    </source>
</evidence>
<dbReference type="EMBL" id="ANAH02000009">
    <property type="protein sequence ID" value="EPX61862.1"/>
    <property type="molecule type" value="Genomic_DNA"/>
</dbReference>
<dbReference type="AlphaFoldDB" id="S9PHG6"/>
<organism evidence="2 3">
    <name type="scientific">Cystobacter fuscus (strain ATCC 25194 / DSM 2262 / NBRC 100088 / M29)</name>
    <dbReference type="NCBI Taxonomy" id="1242864"/>
    <lineage>
        <taxon>Bacteria</taxon>
        <taxon>Pseudomonadati</taxon>
        <taxon>Myxococcota</taxon>
        <taxon>Myxococcia</taxon>
        <taxon>Myxococcales</taxon>
        <taxon>Cystobacterineae</taxon>
        <taxon>Archangiaceae</taxon>
        <taxon>Cystobacter</taxon>
    </lineage>
</organism>
<name>S9PHG6_CYSF2</name>
<feature type="region of interest" description="Disordered" evidence="1">
    <location>
        <begin position="1"/>
        <end position="26"/>
    </location>
</feature>
<evidence type="ECO:0000313" key="2">
    <source>
        <dbReference type="EMBL" id="EPX61862.1"/>
    </source>
</evidence>
<sequence length="46" mass="4874">MRRVPGGRSNSFSTTTGTCHVQGSQGTRSLWFDEIGAGTTFADPAQ</sequence>